<protein>
    <submittedName>
        <fullName evidence="2">Uncharacterized protein</fullName>
    </submittedName>
</protein>
<organism evidence="2 3">
    <name type="scientific">Parageobacillus toebii</name>
    <dbReference type="NCBI Taxonomy" id="153151"/>
    <lineage>
        <taxon>Bacteria</taxon>
        <taxon>Bacillati</taxon>
        <taxon>Bacillota</taxon>
        <taxon>Bacilli</taxon>
        <taxon>Bacillales</taxon>
        <taxon>Anoxybacillaceae</taxon>
        <taxon>Parageobacillus</taxon>
    </lineage>
</organism>
<reference evidence="2 3" key="1">
    <citation type="submission" date="2016-01" db="EMBL/GenBank/DDBJ databases">
        <title>Draft Genome Sequences of Seven Thermophilic Sporeformers Isolated from Foods.</title>
        <authorList>
            <person name="Berendsen E.M."/>
            <person name="Wells-Bennik M.H."/>
            <person name="Krawcyk A.O."/>
            <person name="De Jong A."/>
            <person name="Holsappel S."/>
            <person name="Eijlander R.T."/>
            <person name="Kuipers O.P."/>
        </authorList>
    </citation>
    <scope>NUCLEOTIDE SEQUENCE [LARGE SCALE GENOMIC DNA]</scope>
    <source>
        <strain evidence="2 3">B4110</strain>
    </source>
</reference>
<comment type="caution">
    <text evidence="2">The sequence shown here is derived from an EMBL/GenBank/DDBJ whole genome shotgun (WGS) entry which is preliminary data.</text>
</comment>
<name>A0A150N1X7_9BACL</name>
<dbReference type="AlphaFoldDB" id="A0A150N1X7"/>
<evidence type="ECO:0000313" key="2">
    <source>
        <dbReference type="EMBL" id="KYD30707.1"/>
    </source>
</evidence>
<sequence>MLSVGRLGTKQEGRNSKIKKSSKPEKNVEKVTNALFVH</sequence>
<accession>A0A150N1X7</accession>
<proteinExistence type="predicted"/>
<evidence type="ECO:0000256" key="1">
    <source>
        <dbReference type="SAM" id="MobiDB-lite"/>
    </source>
</evidence>
<dbReference type="EMBL" id="LQYW01000046">
    <property type="protein sequence ID" value="KYD30707.1"/>
    <property type="molecule type" value="Genomic_DNA"/>
</dbReference>
<gene>
    <name evidence="2" type="ORF">B4110_1490</name>
</gene>
<feature type="region of interest" description="Disordered" evidence="1">
    <location>
        <begin position="1"/>
        <end position="38"/>
    </location>
</feature>
<evidence type="ECO:0000313" key="3">
    <source>
        <dbReference type="Proteomes" id="UP000075324"/>
    </source>
</evidence>
<dbReference type="Proteomes" id="UP000075324">
    <property type="component" value="Unassembled WGS sequence"/>
</dbReference>